<protein>
    <submittedName>
        <fullName evidence="1">Uncharacterized protein</fullName>
    </submittedName>
</protein>
<proteinExistence type="predicted"/>
<evidence type="ECO:0000313" key="2">
    <source>
        <dbReference type="Proteomes" id="UP001239111"/>
    </source>
</evidence>
<dbReference type="Proteomes" id="UP001239111">
    <property type="component" value="Chromosome 2"/>
</dbReference>
<sequence>MDVTKIKSSTRVRKHRLKGKVAKDEEQNSHNLIISMQLRLSLCQMEVLPMQRTEPSNIEVEQPTHYSPEISSANLPASPLFTGQQVPTHTFVRNDSHCMSPIASPSKSIKRRHSSSSNGDMLDLLIQIASDVKEIKDLYQNLDKNVMFMKSSMNHAAIDDKDFVAIEAQITAKYKSTIPIQTLDDFLTSDESLKDSNSNLKKDVDKVLESGLDCRHVISRSIVTMLIIRNDRELAGMKTGSKETVQELGDVLTNARQWIDALVHCSSTSQDCESPKTSRGHKRALQGVYLNEFVYLLQEPSTLSSETTPRKRMKTIGPHGDVMVESSDLINTSALDESQKISENDENDTSNISEIFVDLENGYNSEEYKELLQLAEQSD</sequence>
<gene>
    <name evidence="1" type="ORF">QAD02_012388</name>
</gene>
<name>A0ACC2P194_9HYME</name>
<evidence type="ECO:0000313" key="1">
    <source>
        <dbReference type="EMBL" id="KAJ8676601.1"/>
    </source>
</evidence>
<accession>A0ACC2P194</accession>
<comment type="caution">
    <text evidence="1">The sequence shown here is derived from an EMBL/GenBank/DDBJ whole genome shotgun (WGS) entry which is preliminary data.</text>
</comment>
<keyword evidence="2" id="KW-1185">Reference proteome</keyword>
<reference evidence="1" key="1">
    <citation type="submission" date="2023-04" db="EMBL/GenBank/DDBJ databases">
        <title>A chromosome-level genome assembly of the parasitoid wasp Eretmocerus hayati.</title>
        <authorList>
            <person name="Zhong Y."/>
            <person name="Liu S."/>
            <person name="Liu Y."/>
        </authorList>
    </citation>
    <scope>NUCLEOTIDE SEQUENCE</scope>
    <source>
        <strain evidence="1">ZJU_SS_LIU_2023</strain>
    </source>
</reference>
<organism evidence="1 2">
    <name type="scientific">Eretmocerus hayati</name>
    <dbReference type="NCBI Taxonomy" id="131215"/>
    <lineage>
        <taxon>Eukaryota</taxon>
        <taxon>Metazoa</taxon>
        <taxon>Ecdysozoa</taxon>
        <taxon>Arthropoda</taxon>
        <taxon>Hexapoda</taxon>
        <taxon>Insecta</taxon>
        <taxon>Pterygota</taxon>
        <taxon>Neoptera</taxon>
        <taxon>Endopterygota</taxon>
        <taxon>Hymenoptera</taxon>
        <taxon>Apocrita</taxon>
        <taxon>Proctotrupomorpha</taxon>
        <taxon>Chalcidoidea</taxon>
        <taxon>Aphelinidae</taxon>
        <taxon>Aphelininae</taxon>
        <taxon>Eretmocerus</taxon>
    </lineage>
</organism>
<dbReference type="EMBL" id="CM056742">
    <property type="protein sequence ID" value="KAJ8676601.1"/>
    <property type="molecule type" value="Genomic_DNA"/>
</dbReference>